<feature type="modified residue" description="N6-(pyridoxal phosphate)lysine" evidence="8">
    <location>
        <position position="709"/>
    </location>
</feature>
<evidence type="ECO:0000256" key="8">
    <source>
        <dbReference type="HAMAP-Rule" id="MF_00711"/>
    </source>
</evidence>
<sequence length="970" mass="106978">MSTKNPRLEQLEMRGSFIPRHIGPDRQQITEMLAALGLSELDELVEKIIPANILNHEPLKLTETISERAVIKYLRNMRERNKVLVSMIGMGYYDTIMPAVIKRNVLENPGWYTAYTPYQAEVSQGRLEALLNFQQMIVDLTGMELANASLLDEATAAAEAMTLSRRVAKSTSNTVLIDRDCHPQTIAVVQTRAGSLGYRVMVVDPYAGLEQYDFFALILQYPGCSGEIRDLANTVAAAHRKQALVTVAADLLSLVLLQPPAGFGADIAVGSAQRFGVPMGYGGPHAAFFATREEFKRSMPGRIIGVSKDSHGQIALRMALQTREQHIRRDKATSNICTSQVLLAVIAGFYAVYHGADGLRMIAGRVHRYAQILAAGIAQYGHQVVSRCYFDTLLVRTPNRAKRIAARAEEAGINLRVIDADHLGISLDETTTRNDIRAVWQVFSAPGYEMPDINTLDKVVAECIPDMLLRGDAILQNPVFSRYHSETEMMRYMRKLARRDIALDRAMIPLGSCTMKLNAATEMQAISFYEFAAMHPFAPLHQAQGYQQLFAELEDMLCDLTGFDAFSLQPNAGSQGEYTGLLVIRKYHQVNGQGQRDVCLIPASAHGTNPASAVLAGLKVVVVACDTNGNVSVDDLRAKVSQYRDRLAALMITYPSTHGVYEQAFREICDIVHQHGGQVYLDGANFNALVGLSRPGRIGADVAHLNLHKTFCIPHGGGGPGVGPIGVRAHLAPFLPDHPVVEGVNPAKSEHGTVGTVSAAPWGSASILTISWAYIAMMGAAGLKRATLAAILNANYIARTLAPYYPILYTDANGWSAHECIIDCHEFKKTANITVEDIAKRLVDYGFHAPTVAFPVPDTLMIEPTESENKTEIDRFCVAMMQIRREIREIEEGFADKENNVLHNAPHTHRLLLEEWTLPYSKQKAFFPDNEQHDDKYWPPVGRIDNVYGDRHVMCSCPLDWGGTEVNDGI</sequence>
<reference evidence="11 12" key="1">
    <citation type="submission" date="2022-07" db="EMBL/GenBank/DDBJ databases">
        <title>Methylomonas rivi sp. nov., Methylomonas rosea sp. nov., Methylomonas aureus sp. nov. and Methylomonas subterranea sp. nov., four novel methanotrophs isolated from a freshwater creek and the deep terrestrial subsurface.</title>
        <authorList>
            <person name="Abin C."/>
            <person name="Sankaranarayanan K."/>
            <person name="Garner C."/>
            <person name="Sindelar R."/>
            <person name="Kotary K."/>
            <person name="Garner R."/>
            <person name="Barclay S."/>
            <person name="Lawson P."/>
            <person name="Krumholz L."/>
        </authorList>
    </citation>
    <scope>NUCLEOTIDE SEQUENCE [LARGE SCALE GENOMIC DNA]</scope>
    <source>
        <strain evidence="11 12">WSC-6</strain>
    </source>
</reference>
<evidence type="ECO:0000256" key="6">
    <source>
        <dbReference type="ARBA" id="ARBA00023002"/>
    </source>
</evidence>
<evidence type="ECO:0000313" key="11">
    <source>
        <dbReference type="EMBL" id="MCQ8130086.1"/>
    </source>
</evidence>
<dbReference type="InterPro" id="IPR015421">
    <property type="entry name" value="PyrdxlP-dep_Trfase_major"/>
</dbReference>
<dbReference type="Gene3D" id="3.90.1150.10">
    <property type="entry name" value="Aspartate Aminotransferase, domain 1"/>
    <property type="match status" value="2"/>
</dbReference>
<dbReference type="Pfam" id="PF02347">
    <property type="entry name" value="GDC-P"/>
    <property type="match status" value="2"/>
</dbReference>
<keyword evidence="12" id="KW-1185">Reference proteome</keyword>
<evidence type="ECO:0000256" key="2">
    <source>
        <dbReference type="ARBA" id="ARBA00003788"/>
    </source>
</evidence>
<dbReference type="NCBIfam" id="TIGR00461">
    <property type="entry name" value="gcvP"/>
    <property type="match status" value="1"/>
</dbReference>
<dbReference type="EMBL" id="JANIBK010000123">
    <property type="protein sequence ID" value="MCQ8130086.1"/>
    <property type="molecule type" value="Genomic_DNA"/>
</dbReference>
<dbReference type="InterPro" id="IPR020581">
    <property type="entry name" value="GDC_P"/>
</dbReference>
<name>A0ABT1UAK4_9GAMM</name>
<dbReference type="PANTHER" id="PTHR11773:SF1">
    <property type="entry name" value="GLYCINE DEHYDROGENASE (DECARBOXYLATING), MITOCHONDRIAL"/>
    <property type="match status" value="1"/>
</dbReference>
<evidence type="ECO:0000259" key="10">
    <source>
        <dbReference type="Pfam" id="PF21478"/>
    </source>
</evidence>
<evidence type="ECO:0000256" key="5">
    <source>
        <dbReference type="ARBA" id="ARBA00022898"/>
    </source>
</evidence>
<dbReference type="InterPro" id="IPR015422">
    <property type="entry name" value="PyrdxlP-dep_Trfase_small"/>
</dbReference>
<dbReference type="Pfam" id="PF21478">
    <property type="entry name" value="GcvP2_C"/>
    <property type="match status" value="1"/>
</dbReference>
<comment type="caution">
    <text evidence="11">The sequence shown here is derived from an EMBL/GenBank/DDBJ whole genome shotgun (WGS) entry which is preliminary data.</text>
</comment>
<dbReference type="Gene3D" id="3.40.640.10">
    <property type="entry name" value="Type I PLP-dependent aspartate aminotransferase-like (Major domain)"/>
    <property type="match status" value="2"/>
</dbReference>
<comment type="cofactor">
    <cofactor evidence="1 8">
        <name>pyridoxal 5'-phosphate</name>
        <dbReference type="ChEBI" id="CHEBI:597326"/>
    </cofactor>
</comment>
<dbReference type="PANTHER" id="PTHR11773">
    <property type="entry name" value="GLYCINE DEHYDROGENASE, DECARBOXYLATING"/>
    <property type="match status" value="1"/>
</dbReference>
<evidence type="ECO:0000256" key="3">
    <source>
        <dbReference type="ARBA" id="ARBA00010756"/>
    </source>
</evidence>
<dbReference type="InterPro" id="IPR049316">
    <property type="entry name" value="GDC-P_C"/>
</dbReference>
<dbReference type="InterPro" id="IPR049315">
    <property type="entry name" value="GDC-P_N"/>
</dbReference>
<comment type="catalytic activity">
    <reaction evidence="7 8">
        <text>N(6)-[(R)-lipoyl]-L-lysyl-[glycine-cleavage complex H protein] + glycine + H(+) = N(6)-[(R)-S(8)-aminomethyldihydrolipoyl]-L-lysyl-[glycine-cleavage complex H protein] + CO2</text>
        <dbReference type="Rhea" id="RHEA:24304"/>
        <dbReference type="Rhea" id="RHEA-COMP:10494"/>
        <dbReference type="Rhea" id="RHEA-COMP:10495"/>
        <dbReference type="ChEBI" id="CHEBI:15378"/>
        <dbReference type="ChEBI" id="CHEBI:16526"/>
        <dbReference type="ChEBI" id="CHEBI:57305"/>
        <dbReference type="ChEBI" id="CHEBI:83099"/>
        <dbReference type="ChEBI" id="CHEBI:83143"/>
        <dbReference type="EC" id="1.4.4.2"/>
    </reaction>
</comment>
<dbReference type="HAMAP" id="MF_00711">
    <property type="entry name" value="GcvP"/>
    <property type="match status" value="1"/>
</dbReference>
<dbReference type="NCBIfam" id="NF003346">
    <property type="entry name" value="PRK04366.1"/>
    <property type="match status" value="1"/>
</dbReference>
<dbReference type="RefSeq" id="WP_256616514.1">
    <property type="nucleotide sequence ID" value="NZ_JANIBK010000123.1"/>
</dbReference>
<accession>A0ABT1UAK4</accession>
<keyword evidence="6 8" id="KW-0560">Oxidoreductase</keyword>
<organism evidence="11 12">
    <name type="scientific">Methylomonas rivi</name>
    <dbReference type="NCBI Taxonomy" id="2952226"/>
    <lineage>
        <taxon>Bacteria</taxon>
        <taxon>Pseudomonadati</taxon>
        <taxon>Pseudomonadota</taxon>
        <taxon>Gammaproteobacteria</taxon>
        <taxon>Methylococcales</taxon>
        <taxon>Methylococcaceae</taxon>
        <taxon>Methylomonas</taxon>
    </lineage>
</organism>
<evidence type="ECO:0000313" key="12">
    <source>
        <dbReference type="Proteomes" id="UP001524586"/>
    </source>
</evidence>
<dbReference type="GO" id="GO:0004375">
    <property type="term" value="F:glycine dehydrogenase (decarboxylating) activity"/>
    <property type="evidence" value="ECO:0007669"/>
    <property type="project" value="UniProtKB-EC"/>
</dbReference>
<protein>
    <recommendedName>
        <fullName evidence="8">Glycine dehydrogenase (decarboxylating)</fullName>
        <ecNumber evidence="8">1.4.4.2</ecNumber>
    </recommendedName>
    <alternativeName>
        <fullName evidence="8">Glycine cleavage system P-protein</fullName>
    </alternativeName>
    <alternativeName>
        <fullName evidence="8">Glycine decarboxylase</fullName>
    </alternativeName>
    <alternativeName>
        <fullName evidence="8">Glycine dehydrogenase (aminomethyl-transferring)</fullName>
    </alternativeName>
</protein>
<dbReference type="SUPFAM" id="SSF53383">
    <property type="entry name" value="PLP-dependent transferases"/>
    <property type="match status" value="2"/>
</dbReference>
<evidence type="ECO:0000256" key="7">
    <source>
        <dbReference type="ARBA" id="ARBA00049026"/>
    </source>
</evidence>
<comment type="function">
    <text evidence="2 8">The glycine cleavage system catalyzes the degradation of glycine. The P protein binds the alpha-amino group of glycine through its pyridoxal phosphate cofactor; CO(2) is released and the remaining methylamine moiety is then transferred to the lipoamide cofactor of the H protein.</text>
</comment>
<evidence type="ECO:0000256" key="4">
    <source>
        <dbReference type="ARBA" id="ARBA00011690"/>
    </source>
</evidence>
<gene>
    <name evidence="8 11" type="primary">gcvP</name>
    <name evidence="11" type="ORF">NP596_16630</name>
</gene>
<dbReference type="Proteomes" id="UP001524586">
    <property type="component" value="Unassembled WGS sequence"/>
</dbReference>
<comment type="similarity">
    <text evidence="3 8">Belongs to the GcvP family.</text>
</comment>
<dbReference type="InterPro" id="IPR015424">
    <property type="entry name" value="PyrdxlP-dep_Trfase"/>
</dbReference>
<evidence type="ECO:0000259" key="9">
    <source>
        <dbReference type="Pfam" id="PF02347"/>
    </source>
</evidence>
<evidence type="ECO:0000256" key="1">
    <source>
        <dbReference type="ARBA" id="ARBA00001933"/>
    </source>
</evidence>
<feature type="domain" description="Glycine cleavage system P-protein N-terminal" evidence="9">
    <location>
        <begin position="20"/>
        <end position="443"/>
    </location>
</feature>
<keyword evidence="5 8" id="KW-0663">Pyridoxal phosphate</keyword>
<feature type="domain" description="Glycine cleavage system P-protein N-terminal" evidence="9">
    <location>
        <begin position="454"/>
        <end position="736"/>
    </location>
</feature>
<feature type="domain" description="Glycine dehydrogenase C-terminal" evidence="10">
    <location>
        <begin position="786"/>
        <end position="907"/>
    </location>
</feature>
<dbReference type="EC" id="1.4.4.2" evidence="8"/>
<comment type="subunit">
    <text evidence="4 8">The glycine cleavage system is composed of four proteins: P, T, L and H.</text>
</comment>
<dbReference type="InterPro" id="IPR003437">
    <property type="entry name" value="GcvP"/>
</dbReference>
<proteinExistence type="inferred from homology"/>
<dbReference type="CDD" id="cd00613">
    <property type="entry name" value="GDC-P"/>
    <property type="match status" value="2"/>
</dbReference>